<dbReference type="SMART" id="SM00020">
    <property type="entry name" value="Tryp_SPc"/>
    <property type="match status" value="1"/>
</dbReference>
<keyword evidence="6 12" id="KW-0378">Hydrolase</keyword>
<name>A0A6P8XA50_DROAB</name>
<evidence type="ECO:0000256" key="11">
    <source>
        <dbReference type="ARBA" id="ARBA00038868"/>
    </source>
</evidence>
<dbReference type="GO" id="GO:0004252">
    <property type="term" value="F:serine-type endopeptidase activity"/>
    <property type="evidence" value="ECO:0007669"/>
    <property type="project" value="UniProtKB-EC"/>
</dbReference>
<evidence type="ECO:0000256" key="1">
    <source>
        <dbReference type="ARBA" id="ARBA00004239"/>
    </source>
</evidence>
<dbReference type="FunFam" id="2.40.10.10:FF:000077">
    <property type="entry name" value="Predicted protein"/>
    <property type="match status" value="1"/>
</dbReference>
<accession>A0A6P8XA50</accession>
<dbReference type="PANTHER" id="PTHR24276:SF91">
    <property type="entry name" value="AT26814P-RELATED"/>
    <property type="match status" value="1"/>
</dbReference>
<dbReference type="OrthoDB" id="10059102at2759"/>
<gene>
    <name evidence="16" type="primary">LOC117571483</name>
</gene>
<dbReference type="CDD" id="cd00190">
    <property type="entry name" value="Tryp_SPc"/>
    <property type="match status" value="1"/>
</dbReference>
<keyword evidence="5 13" id="KW-0732">Signal</keyword>
<evidence type="ECO:0000256" key="2">
    <source>
        <dbReference type="ARBA" id="ARBA00007664"/>
    </source>
</evidence>
<dbReference type="Gene3D" id="2.40.10.10">
    <property type="entry name" value="Trypsin-like serine proteases"/>
    <property type="match status" value="2"/>
</dbReference>
<evidence type="ECO:0000256" key="4">
    <source>
        <dbReference type="ARBA" id="ARBA00022670"/>
    </source>
</evidence>
<comment type="similarity">
    <text evidence="2">Belongs to the peptidase S1 family.</text>
</comment>
<dbReference type="InterPro" id="IPR001314">
    <property type="entry name" value="Peptidase_S1A"/>
</dbReference>
<dbReference type="Pfam" id="PF00089">
    <property type="entry name" value="Trypsin"/>
    <property type="match status" value="1"/>
</dbReference>
<dbReference type="AlphaFoldDB" id="A0A6P8XA50"/>
<evidence type="ECO:0000256" key="10">
    <source>
        <dbReference type="ARBA" id="ARBA00036320"/>
    </source>
</evidence>
<dbReference type="PRINTS" id="PR00722">
    <property type="entry name" value="CHYMOTRYPSIN"/>
</dbReference>
<dbReference type="GO" id="GO:0006508">
    <property type="term" value="P:proteolysis"/>
    <property type="evidence" value="ECO:0007669"/>
    <property type="project" value="UniProtKB-KW"/>
</dbReference>
<dbReference type="InterPro" id="IPR001254">
    <property type="entry name" value="Trypsin_dom"/>
</dbReference>
<feature type="signal peptide" evidence="13">
    <location>
        <begin position="1"/>
        <end position="18"/>
    </location>
</feature>
<evidence type="ECO:0000256" key="13">
    <source>
        <dbReference type="SAM" id="SignalP"/>
    </source>
</evidence>
<organism evidence="15 16">
    <name type="scientific">Drosophila albomicans</name>
    <name type="common">Fruit fly</name>
    <dbReference type="NCBI Taxonomy" id="7291"/>
    <lineage>
        <taxon>Eukaryota</taxon>
        <taxon>Metazoa</taxon>
        <taxon>Ecdysozoa</taxon>
        <taxon>Arthropoda</taxon>
        <taxon>Hexapoda</taxon>
        <taxon>Insecta</taxon>
        <taxon>Pterygota</taxon>
        <taxon>Neoptera</taxon>
        <taxon>Endopterygota</taxon>
        <taxon>Diptera</taxon>
        <taxon>Brachycera</taxon>
        <taxon>Muscomorpha</taxon>
        <taxon>Ephydroidea</taxon>
        <taxon>Drosophilidae</taxon>
        <taxon>Drosophila</taxon>
    </lineage>
</organism>
<protein>
    <recommendedName>
        <fullName evidence="11">trypsin</fullName>
        <ecNumber evidence="11">3.4.21.4</ecNumber>
    </recommendedName>
</protein>
<keyword evidence="4 12" id="KW-0645">Protease</keyword>
<dbReference type="SUPFAM" id="SSF50494">
    <property type="entry name" value="Trypsin-like serine proteases"/>
    <property type="match status" value="1"/>
</dbReference>
<evidence type="ECO:0000256" key="12">
    <source>
        <dbReference type="RuleBase" id="RU363034"/>
    </source>
</evidence>
<comment type="catalytic activity">
    <reaction evidence="10">
        <text>Preferential cleavage: Arg-|-Xaa, Lys-|-Xaa.</text>
        <dbReference type="EC" id="3.4.21.4"/>
    </reaction>
</comment>
<comment type="subcellular location">
    <subcellularLocation>
        <location evidence="1">Secreted</location>
        <location evidence="1">Extracellular space</location>
    </subcellularLocation>
</comment>
<reference evidence="16" key="1">
    <citation type="submission" date="2025-08" db="UniProtKB">
        <authorList>
            <consortium name="RefSeq"/>
        </authorList>
    </citation>
    <scope>IDENTIFICATION</scope>
    <source>
        <strain evidence="16">15112-1751.03</strain>
        <tissue evidence="16">Whole Adult</tissue>
    </source>
</reference>
<dbReference type="InterPro" id="IPR018114">
    <property type="entry name" value="TRYPSIN_HIS"/>
</dbReference>
<evidence type="ECO:0000256" key="7">
    <source>
        <dbReference type="ARBA" id="ARBA00022825"/>
    </source>
</evidence>
<evidence type="ECO:0000259" key="14">
    <source>
        <dbReference type="PROSITE" id="PS50240"/>
    </source>
</evidence>
<evidence type="ECO:0000256" key="3">
    <source>
        <dbReference type="ARBA" id="ARBA00022525"/>
    </source>
</evidence>
<dbReference type="PANTHER" id="PTHR24276">
    <property type="entry name" value="POLYSERASE-RELATED"/>
    <property type="match status" value="1"/>
</dbReference>
<proteinExistence type="inferred from homology"/>
<keyword evidence="7 12" id="KW-0720">Serine protease</keyword>
<feature type="chain" id="PRO_5028260709" description="trypsin" evidence="13">
    <location>
        <begin position="19"/>
        <end position="255"/>
    </location>
</feature>
<dbReference type="PROSITE" id="PS00134">
    <property type="entry name" value="TRYPSIN_HIS"/>
    <property type="match status" value="1"/>
</dbReference>
<evidence type="ECO:0000256" key="6">
    <source>
        <dbReference type="ARBA" id="ARBA00022801"/>
    </source>
</evidence>
<dbReference type="Proteomes" id="UP000515160">
    <property type="component" value="Chromosome 3"/>
</dbReference>
<dbReference type="PROSITE" id="PS00135">
    <property type="entry name" value="TRYPSIN_SER"/>
    <property type="match status" value="1"/>
</dbReference>
<keyword evidence="8" id="KW-0865">Zymogen</keyword>
<dbReference type="GeneID" id="117571483"/>
<evidence type="ECO:0000256" key="8">
    <source>
        <dbReference type="ARBA" id="ARBA00023145"/>
    </source>
</evidence>
<dbReference type="InterPro" id="IPR043504">
    <property type="entry name" value="Peptidase_S1_PA_chymotrypsin"/>
</dbReference>
<keyword evidence="9" id="KW-1015">Disulfide bond</keyword>
<evidence type="ECO:0000313" key="15">
    <source>
        <dbReference type="Proteomes" id="UP000515160"/>
    </source>
</evidence>
<feature type="domain" description="Peptidase S1" evidence="14">
    <location>
        <begin position="33"/>
        <end position="255"/>
    </location>
</feature>
<keyword evidence="15" id="KW-1185">Reference proteome</keyword>
<evidence type="ECO:0000313" key="16">
    <source>
        <dbReference type="RefSeq" id="XP_034109539.1"/>
    </source>
</evidence>
<dbReference type="InterPro" id="IPR050430">
    <property type="entry name" value="Peptidase_S1"/>
</dbReference>
<evidence type="ECO:0000256" key="9">
    <source>
        <dbReference type="ARBA" id="ARBA00023157"/>
    </source>
</evidence>
<evidence type="ECO:0000256" key="5">
    <source>
        <dbReference type="ARBA" id="ARBA00022729"/>
    </source>
</evidence>
<dbReference type="PROSITE" id="PS50240">
    <property type="entry name" value="TRYPSIN_DOM"/>
    <property type="match status" value="1"/>
</dbReference>
<dbReference type="InterPro" id="IPR033116">
    <property type="entry name" value="TRYPSIN_SER"/>
</dbReference>
<dbReference type="GO" id="GO:0005576">
    <property type="term" value="C:extracellular region"/>
    <property type="evidence" value="ECO:0007669"/>
    <property type="project" value="UniProtKB-SubCell"/>
</dbReference>
<keyword evidence="3" id="KW-0964">Secreted</keyword>
<dbReference type="EC" id="3.4.21.4" evidence="11"/>
<dbReference type="RefSeq" id="XP_034109539.1">
    <property type="nucleotide sequence ID" value="XM_034253648.2"/>
</dbReference>
<dbReference type="InterPro" id="IPR009003">
    <property type="entry name" value="Peptidase_S1_PA"/>
</dbReference>
<sequence length="255" mass="26381">MFGKTLITILALLATAQSASIPYGLIAEQEGRIVGGTPTTITAHPWQVSMQRSGVHFCGGSLISSTVVVTAAHCLLKVTVATLRVRAGSTYRSLGGVTSNAASFKMHEDYDSSTKINDIGIVKLQTKLTLGTNIKAIALATTAPQHGAAASCSGWGSTSYAGNSYSAKLLYIDTRIVGRTECGSSSYSYGSKIKDTMICAAASNKDACQGDSGGPLVSGGKLVGIVSWGTNCALAQYPGVYADVAKLSAWVTKQL</sequence>